<dbReference type="Pfam" id="PF00023">
    <property type="entry name" value="Ank"/>
    <property type="match status" value="1"/>
</dbReference>
<evidence type="ECO:0000313" key="5">
    <source>
        <dbReference type="Proteomes" id="UP000682733"/>
    </source>
</evidence>
<dbReference type="GO" id="GO:0051059">
    <property type="term" value="F:NF-kappaB binding"/>
    <property type="evidence" value="ECO:0007669"/>
    <property type="project" value="TreeGrafter"/>
</dbReference>
<evidence type="ECO:0000256" key="1">
    <source>
        <dbReference type="ARBA" id="ARBA00022737"/>
    </source>
</evidence>
<dbReference type="Pfam" id="PF12796">
    <property type="entry name" value="Ank_2"/>
    <property type="match status" value="1"/>
</dbReference>
<dbReference type="EMBL" id="CAJNOK010016020">
    <property type="protein sequence ID" value="CAF1236942.1"/>
    <property type="molecule type" value="Genomic_DNA"/>
</dbReference>
<name>A0A8S2PB88_9BILA</name>
<dbReference type="InterPro" id="IPR051070">
    <property type="entry name" value="NF-kappa-B_inhibitor"/>
</dbReference>
<keyword evidence="1" id="KW-0677">Repeat</keyword>
<organism evidence="4 5">
    <name type="scientific">Didymodactylos carnosus</name>
    <dbReference type="NCBI Taxonomy" id="1234261"/>
    <lineage>
        <taxon>Eukaryota</taxon>
        <taxon>Metazoa</taxon>
        <taxon>Spiralia</taxon>
        <taxon>Gnathifera</taxon>
        <taxon>Rotifera</taxon>
        <taxon>Eurotatoria</taxon>
        <taxon>Bdelloidea</taxon>
        <taxon>Philodinida</taxon>
        <taxon>Philodinidae</taxon>
        <taxon>Didymodactylos</taxon>
    </lineage>
</organism>
<dbReference type="Proteomes" id="UP000677228">
    <property type="component" value="Unassembled WGS sequence"/>
</dbReference>
<dbReference type="GO" id="GO:0071356">
    <property type="term" value="P:cellular response to tumor necrosis factor"/>
    <property type="evidence" value="ECO:0007669"/>
    <property type="project" value="TreeGrafter"/>
</dbReference>
<dbReference type="AlphaFoldDB" id="A0A8S2PB88"/>
<dbReference type="SUPFAM" id="SSF48403">
    <property type="entry name" value="Ankyrin repeat"/>
    <property type="match status" value="1"/>
</dbReference>
<keyword evidence="2" id="KW-0040">ANK repeat</keyword>
<sequence length="267" mass="31198">MSARCQIISYHDSTTGSILFPSSDYRNIFVIVEHDDFDSFKNVMMNNYQQAVKMRNDRQQTILHVIVLRSYAYVWIRLLLVRECDLSAQDVDGYTALHYVCERDDVEMLKALTVKIHSTMQYLNNEQLEKIDKNCQKAFRTSNKYGITPFMLACFKNAKKCIEYFYEQHQEICYEQVNQQDRFGDVCIHYAVARNNIKLAEFLLSQCCANVNGSDSDDTLLRPSPLDIALFNKNQCITDLLKQYNGRTKLRVQRNTSYYESTEKATL</sequence>
<evidence type="ECO:0000313" key="4">
    <source>
        <dbReference type="EMBL" id="CAF4044568.1"/>
    </source>
</evidence>
<proteinExistence type="predicted"/>
<dbReference type="EMBL" id="CAJOBA010037567">
    <property type="protein sequence ID" value="CAF4044568.1"/>
    <property type="molecule type" value="Genomic_DNA"/>
</dbReference>
<dbReference type="Proteomes" id="UP000682733">
    <property type="component" value="Unassembled WGS sequence"/>
</dbReference>
<dbReference type="PANTHER" id="PTHR46680:SF3">
    <property type="entry name" value="NF-KAPPA-B INHIBITOR CACTUS"/>
    <property type="match status" value="1"/>
</dbReference>
<reference evidence="4" key="1">
    <citation type="submission" date="2021-02" db="EMBL/GenBank/DDBJ databases">
        <authorList>
            <person name="Nowell W R."/>
        </authorList>
    </citation>
    <scope>NUCLEOTIDE SEQUENCE</scope>
</reference>
<dbReference type="GO" id="GO:0005829">
    <property type="term" value="C:cytosol"/>
    <property type="evidence" value="ECO:0007669"/>
    <property type="project" value="TreeGrafter"/>
</dbReference>
<gene>
    <name evidence="3" type="ORF">OVA965_LOCUS25637</name>
    <name evidence="4" type="ORF">TMI583_LOCUS26368</name>
</gene>
<comment type="caution">
    <text evidence="4">The sequence shown here is derived from an EMBL/GenBank/DDBJ whole genome shotgun (WGS) entry which is preliminary data.</text>
</comment>
<evidence type="ECO:0000256" key="2">
    <source>
        <dbReference type="ARBA" id="ARBA00023043"/>
    </source>
</evidence>
<evidence type="ECO:0000313" key="3">
    <source>
        <dbReference type="EMBL" id="CAF1236942.1"/>
    </source>
</evidence>
<dbReference type="InterPro" id="IPR036770">
    <property type="entry name" value="Ankyrin_rpt-contain_sf"/>
</dbReference>
<accession>A0A8S2PB88</accession>
<dbReference type="PANTHER" id="PTHR46680">
    <property type="entry name" value="NF-KAPPA-B INHIBITOR ALPHA"/>
    <property type="match status" value="1"/>
</dbReference>
<dbReference type="InterPro" id="IPR002110">
    <property type="entry name" value="Ankyrin_rpt"/>
</dbReference>
<dbReference type="SMART" id="SM00248">
    <property type="entry name" value="ANK"/>
    <property type="match status" value="3"/>
</dbReference>
<dbReference type="Gene3D" id="1.25.40.20">
    <property type="entry name" value="Ankyrin repeat-containing domain"/>
    <property type="match status" value="1"/>
</dbReference>
<protein>
    <submittedName>
        <fullName evidence="4">Uncharacterized protein</fullName>
    </submittedName>
</protein>